<comment type="caution">
    <text evidence="1">The sequence shown here is derived from an EMBL/GenBank/DDBJ whole genome shotgun (WGS) entry which is preliminary data.</text>
</comment>
<name>A0ABY2NBL0_9LEPT</name>
<reference evidence="2" key="1">
    <citation type="journal article" date="2019" name="PLoS Negl. Trop. Dis.">
        <title>Revisiting the worldwide diversity of Leptospira species in the environment.</title>
        <authorList>
            <person name="Vincent A.T."/>
            <person name="Schiettekatte O."/>
            <person name="Bourhy P."/>
            <person name="Veyrier F.J."/>
            <person name="Picardeau M."/>
        </authorList>
    </citation>
    <scope>NUCLEOTIDE SEQUENCE [LARGE SCALE GENOMIC DNA]</scope>
    <source>
        <strain evidence="2">201702407</strain>
    </source>
</reference>
<evidence type="ECO:0000313" key="2">
    <source>
        <dbReference type="Proteomes" id="UP000297422"/>
    </source>
</evidence>
<gene>
    <name evidence="1" type="ORF">EHQ90_02680</name>
</gene>
<proteinExistence type="predicted"/>
<sequence>MPTANYKKLKSQKDNQISLEYYKIPFSKYPNRIYRFTKELGPGLKQKIIPGEGVAEAAFCG</sequence>
<evidence type="ECO:0000313" key="1">
    <source>
        <dbReference type="EMBL" id="TGM20451.1"/>
    </source>
</evidence>
<accession>A0ABY2NBL0</accession>
<protein>
    <submittedName>
        <fullName evidence="1">Uncharacterized protein</fullName>
    </submittedName>
</protein>
<dbReference type="Proteomes" id="UP000297422">
    <property type="component" value="Unassembled WGS sequence"/>
</dbReference>
<dbReference type="EMBL" id="RQGT01000018">
    <property type="protein sequence ID" value="TGM20451.1"/>
    <property type="molecule type" value="Genomic_DNA"/>
</dbReference>
<keyword evidence="2" id="KW-1185">Reference proteome</keyword>
<organism evidence="1 2">
    <name type="scientific">Leptospira stimsonii</name>
    <dbReference type="NCBI Taxonomy" id="2202203"/>
    <lineage>
        <taxon>Bacteria</taxon>
        <taxon>Pseudomonadati</taxon>
        <taxon>Spirochaetota</taxon>
        <taxon>Spirochaetia</taxon>
        <taxon>Leptospirales</taxon>
        <taxon>Leptospiraceae</taxon>
        <taxon>Leptospira</taxon>
    </lineage>
</organism>
<dbReference type="RefSeq" id="WP_135684003.1">
    <property type="nucleotide sequence ID" value="NZ_RQEQ01000033.1"/>
</dbReference>